<keyword evidence="1" id="KW-0472">Membrane</keyword>
<feature type="transmembrane region" description="Helical" evidence="1">
    <location>
        <begin position="72"/>
        <end position="89"/>
    </location>
</feature>
<sequence length="119" mass="12941">MKAIRLALGIILPVLVANCYFILEAVLFSPSEYFPSLPDILGLLGLGYILFGIQSIIYSLLMEFIINPKIKASWLAVVLSGALGALSAIPLTIYFIPMGILSGIIVGTLLRIIYVKHPH</sequence>
<dbReference type="AlphaFoldDB" id="A0A411WH49"/>
<name>A0A411WH49_9GAMM</name>
<dbReference type="Proteomes" id="UP000293154">
    <property type="component" value="Chromosome"/>
</dbReference>
<gene>
    <name evidence="2" type="ORF">EKN56_03475</name>
</gene>
<reference evidence="2 3" key="1">
    <citation type="submission" date="2019-03" db="EMBL/GenBank/DDBJ databases">
        <title>Pragia sp. nov. isolated from the gut tract of Carduelis flavirostris.</title>
        <authorList>
            <person name="Ge Y."/>
        </authorList>
    </citation>
    <scope>NUCLEOTIDE SEQUENCE [LARGE SCALE GENOMIC DNA]</scope>
    <source>
        <strain evidence="2 3">CF-458</strain>
    </source>
</reference>
<keyword evidence="1" id="KW-0812">Transmembrane</keyword>
<feature type="transmembrane region" description="Helical" evidence="1">
    <location>
        <begin position="95"/>
        <end position="114"/>
    </location>
</feature>
<evidence type="ECO:0000313" key="3">
    <source>
        <dbReference type="Proteomes" id="UP000293154"/>
    </source>
</evidence>
<keyword evidence="3" id="KW-1185">Reference proteome</keyword>
<dbReference type="RefSeq" id="WP_130590534.1">
    <property type="nucleotide sequence ID" value="NZ_CP034752.1"/>
</dbReference>
<dbReference type="KEGG" id="prag:EKN56_03475"/>
<dbReference type="EMBL" id="CP034752">
    <property type="protein sequence ID" value="QBH95543.1"/>
    <property type="molecule type" value="Genomic_DNA"/>
</dbReference>
<evidence type="ECO:0000256" key="1">
    <source>
        <dbReference type="SAM" id="Phobius"/>
    </source>
</evidence>
<proteinExistence type="predicted"/>
<evidence type="ECO:0000313" key="2">
    <source>
        <dbReference type="EMBL" id="QBH95543.1"/>
    </source>
</evidence>
<accession>A0A411WH49</accession>
<feature type="transmembrane region" description="Helical" evidence="1">
    <location>
        <begin position="7"/>
        <end position="28"/>
    </location>
</feature>
<keyword evidence="1" id="KW-1133">Transmembrane helix</keyword>
<organism evidence="2 3">
    <name type="scientific">Limnobaculum zhutongyuii</name>
    <dbReference type="NCBI Taxonomy" id="2498113"/>
    <lineage>
        <taxon>Bacteria</taxon>
        <taxon>Pseudomonadati</taxon>
        <taxon>Pseudomonadota</taxon>
        <taxon>Gammaproteobacteria</taxon>
        <taxon>Enterobacterales</taxon>
        <taxon>Budviciaceae</taxon>
        <taxon>Limnobaculum</taxon>
    </lineage>
</organism>
<feature type="transmembrane region" description="Helical" evidence="1">
    <location>
        <begin position="40"/>
        <end position="60"/>
    </location>
</feature>
<protein>
    <submittedName>
        <fullName evidence="2">Uncharacterized protein</fullName>
    </submittedName>
</protein>